<evidence type="ECO:0000256" key="3">
    <source>
        <dbReference type="PROSITE-ProRule" id="PRU10141"/>
    </source>
</evidence>
<keyword evidence="5" id="KW-1185">Reference proteome</keyword>
<feature type="binding site" evidence="3">
    <location>
        <position position="149"/>
    </location>
    <ligand>
        <name>ATP</name>
        <dbReference type="ChEBI" id="CHEBI:30616"/>
    </ligand>
</feature>
<sequence>MSSCADAAKRADYGCIGKNSECVNSMSSAYGYVCRCNDGYNGNPYLPNGCMAPRMRFAAGVLLSMGVGIARRLRAREVKKVREYFFKQNRGLLLQQLVDKDIAERMIFNLEELEKATNKFDEARILGGGGHGMVYKGILSDQHVVAIKKSRVVI</sequence>
<dbReference type="PANTHER" id="PTHR27005:SF214">
    <property type="entry name" value="OS08G0501600 PROTEIN"/>
    <property type="match status" value="1"/>
</dbReference>
<dbReference type="EnsemblPlants" id="OB08G18800.1">
    <property type="protein sequence ID" value="OB08G18800.1"/>
    <property type="gene ID" value="OB08G18800"/>
</dbReference>
<dbReference type="InterPro" id="IPR017441">
    <property type="entry name" value="Protein_kinase_ATP_BS"/>
</dbReference>
<evidence type="ECO:0008006" key="6">
    <source>
        <dbReference type="Google" id="ProtNLM"/>
    </source>
</evidence>
<evidence type="ECO:0000313" key="5">
    <source>
        <dbReference type="Proteomes" id="UP000006038"/>
    </source>
</evidence>
<accession>J3MS01</accession>
<dbReference type="GO" id="GO:0007166">
    <property type="term" value="P:cell surface receptor signaling pathway"/>
    <property type="evidence" value="ECO:0007669"/>
    <property type="project" value="InterPro"/>
</dbReference>
<dbReference type="SUPFAM" id="SSF56112">
    <property type="entry name" value="Protein kinase-like (PK-like)"/>
    <property type="match status" value="1"/>
</dbReference>
<reference evidence="4" key="2">
    <citation type="submission" date="2013-04" db="UniProtKB">
        <authorList>
            <consortium name="EnsemblPlants"/>
        </authorList>
    </citation>
    <scope>IDENTIFICATION</scope>
</reference>
<keyword evidence="1 3" id="KW-0547">Nucleotide-binding</keyword>
<dbReference type="AlphaFoldDB" id="J3MS01"/>
<dbReference type="GO" id="GO:0005886">
    <property type="term" value="C:plasma membrane"/>
    <property type="evidence" value="ECO:0007669"/>
    <property type="project" value="TreeGrafter"/>
</dbReference>
<proteinExistence type="predicted"/>
<name>J3MS01_ORYBR</name>
<dbReference type="OMA" id="MAPRMRF"/>
<reference evidence="4" key="1">
    <citation type="journal article" date="2013" name="Nat. Commun.">
        <title>Whole-genome sequencing of Oryza brachyantha reveals mechanisms underlying Oryza genome evolution.</title>
        <authorList>
            <person name="Chen J."/>
            <person name="Huang Q."/>
            <person name="Gao D."/>
            <person name="Wang J."/>
            <person name="Lang Y."/>
            <person name="Liu T."/>
            <person name="Li B."/>
            <person name="Bai Z."/>
            <person name="Luis Goicoechea J."/>
            <person name="Liang C."/>
            <person name="Chen C."/>
            <person name="Zhang W."/>
            <person name="Sun S."/>
            <person name="Liao Y."/>
            <person name="Zhang X."/>
            <person name="Yang L."/>
            <person name="Song C."/>
            <person name="Wang M."/>
            <person name="Shi J."/>
            <person name="Liu G."/>
            <person name="Liu J."/>
            <person name="Zhou H."/>
            <person name="Zhou W."/>
            <person name="Yu Q."/>
            <person name="An N."/>
            <person name="Chen Y."/>
            <person name="Cai Q."/>
            <person name="Wang B."/>
            <person name="Liu B."/>
            <person name="Min J."/>
            <person name="Huang Y."/>
            <person name="Wu H."/>
            <person name="Li Z."/>
            <person name="Zhang Y."/>
            <person name="Yin Y."/>
            <person name="Song W."/>
            <person name="Jiang J."/>
            <person name="Jackson S.A."/>
            <person name="Wing R.A."/>
            <person name="Wang J."/>
            <person name="Chen M."/>
        </authorList>
    </citation>
    <scope>NUCLEOTIDE SEQUENCE [LARGE SCALE GENOMIC DNA]</scope>
    <source>
        <strain evidence="4">cv. IRGC 101232</strain>
    </source>
</reference>
<dbReference type="Gramene" id="OB08G18800.1">
    <property type="protein sequence ID" value="OB08G18800.1"/>
    <property type="gene ID" value="OB08G18800"/>
</dbReference>
<dbReference type="Proteomes" id="UP000006038">
    <property type="component" value="Chromosome 8"/>
</dbReference>
<protein>
    <recommendedName>
        <fullName evidence="6">Protein kinase domain-containing protein</fullName>
    </recommendedName>
</protein>
<organism evidence="4">
    <name type="scientific">Oryza brachyantha</name>
    <name type="common">malo sina</name>
    <dbReference type="NCBI Taxonomy" id="4533"/>
    <lineage>
        <taxon>Eukaryota</taxon>
        <taxon>Viridiplantae</taxon>
        <taxon>Streptophyta</taxon>
        <taxon>Embryophyta</taxon>
        <taxon>Tracheophyta</taxon>
        <taxon>Spermatophyta</taxon>
        <taxon>Magnoliopsida</taxon>
        <taxon>Liliopsida</taxon>
        <taxon>Poales</taxon>
        <taxon>Poaceae</taxon>
        <taxon>BOP clade</taxon>
        <taxon>Oryzoideae</taxon>
        <taxon>Oryzeae</taxon>
        <taxon>Oryzinae</taxon>
        <taxon>Oryza</taxon>
    </lineage>
</organism>
<evidence type="ECO:0000256" key="1">
    <source>
        <dbReference type="ARBA" id="ARBA00022741"/>
    </source>
</evidence>
<dbReference type="eggNOG" id="ENOG502RMXX">
    <property type="taxonomic scope" value="Eukaryota"/>
</dbReference>
<dbReference type="GO" id="GO:0005524">
    <property type="term" value="F:ATP binding"/>
    <property type="evidence" value="ECO:0007669"/>
    <property type="project" value="UniProtKB-UniRule"/>
</dbReference>
<dbReference type="PROSITE" id="PS00107">
    <property type="entry name" value="PROTEIN_KINASE_ATP"/>
    <property type="match status" value="1"/>
</dbReference>
<evidence type="ECO:0000256" key="2">
    <source>
        <dbReference type="ARBA" id="ARBA00022840"/>
    </source>
</evidence>
<dbReference type="STRING" id="4533.J3MS01"/>
<dbReference type="HOGENOM" id="CLU_1707029_0_0_1"/>
<dbReference type="PANTHER" id="PTHR27005">
    <property type="entry name" value="WALL-ASSOCIATED RECEPTOR KINASE-LIKE 21"/>
    <property type="match status" value="1"/>
</dbReference>
<dbReference type="GO" id="GO:0004674">
    <property type="term" value="F:protein serine/threonine kinase activity"/>
    <property type="evidence" value="ECO:0007669"/>
    <property type="project" value="TreeGrafter"/>
</dbReference>
<keyword evidence="2 3" id="KW-0067">ATP-binding</keyword>
<dbReference type="InterPro" id="IPR045274">
    <property type="entry name" value="WAK-like"/>
</dbReference>
<dbReference type="Gene3D" id="3.30.200.20">
    <property type="entry name" value="Phosphorylase Kinase, domain 1"/>
    <property type="match status" value="1"/>
</dbReference>
<dbReference type="InterPro" id="IPR011009">
    <property type="entry name" value="Kinase-like_dom_sf"/>
</dbReference>
<evidence type="ECO:0000313" key="4">
    <source>
        <dbReference type="EnsemblPlants" id="OB08G18800.1"/>
    </source>
</evidence>